<accession>A0ABT3GKI4</accession>
<evidence type="ECO:0000313" key="3">
    <source>
        <dbReference type="Proteomes" id="UP001320876"/>
    </source>
</evidence>
<feature type="signal peptide" evidence="1">
    <location>
        <begin position="1"/>
        <end position="22"/>
    </location>
</feature>
<sequence>MKTLRLLLAAIVSLFTMLPSSAAEAAADGPGQVAEKFYAGYVAEVEANKDTKVWVAKSKLVTPKFKKAYDKAMNAEEVDADPVLNAQDVPTKPFKAEKPEIRDAAASVVLTTTFGSEKHKVTAKLVKVDGVWLLDAVE</sequence>
<dbReference type="EMBL" id="JAPDDT010000006">
    <property type="protein sequence ID" value="MCW1924022.1"/>
    <property type="molecule type" value="Genomic_DNA"/>
</dbReference>
<reference evidence="2 3" key="1">
    <citation type="submission" date="2022-10" db="EMBL/GenBank/DDBJ databases">
        <title>Luteolibacter arcticus strain CCTCC AB 2014275, whole genome shotgun sequencing project.</title>
        <authorList>
            <person name="Zhao G."/>
            <person name="Shen L."/>
        </authorList>
    </citation>
    <scope>NUCLEOTIDE SEQUENCE [LARGE SCALE GENOMIC DNA]</scope>
    <source>
        <strain evidence="2 3">CCTCC AB 2014275</strain>
    </source>
</reference>
<evidence type="ECO:0000256" key="1">
    <source>
        <dbReference type="SAM" id="SignalP"/>
    </source>
</evidence>
<comment type="caution">
    <text evidence="2">The sequence shown here is derived from an EMBL/GenBank/DDBJ whole genome shotgun (WGS) entry which is preliminary data.</text>
</comment>
<dbReference type="Gene3D" id="3.10.450.50">
    <property type="match status" value="1"/>
</dbReference>
<name>A0ABT3GKI4_9BACT</name>
<gene>
    <name evidence="2" type="ORF">OKA05_15750</name>
</gene>
<keyword evidence="1" id="KW-0732">Signal</keyword>
<protein>
    <recommendedName>
        <fullName evidence="4">DUF3828 domain-containing protein</fullName>
    </recommendedName>
</protein>
<proteinExistence type="predicted"/>
<evidence type="ECO:0008006" key="4">
    <source>
        <dbReference type="Google" id="ProtNLM"/>
    </source>
</evidence>
<keyword evidence="3" id="KW-1185">Reference proteome</keyword>
<dbReference type="RefSeq" id="WP_264488127.1">
    <property type="nucleotide sequence ID" value="NZ_JAPDDT010000006.1"/>
</dbReference>
<dbReference type="Proteomes" id="UP001320876">
    <property type="component" value="Unassembled WGS sequence"/>
</dbReference>
<feature type="chain" id="PRO_5045131697" description="DUF3828 domain-containing protein" evidence="1">
    <location>
        <begin position="23"/>
        <end position="138"/>
    </location>
</feature>
<organism evidence="2 3">
    <name type="scientific">Luteolibacter arcticus</name>
    <dbReference type="NCBI Taxonomy" id="1581411"/>
    <lineage>
        <taxon>Bacteria</taxon>
        <taxon>Pseudomonadati</taxon>
        <taxon>Verrucomicrobiota</taxon>
        <taxon>Verrucomicrobiia</taxon>
        <taxon>Verrucomicrobiales</taxon>
        <taxon>Verrucomicrobiaceae</taxon>
        <taxon>Luteolibacter</taxon>
    </lineage>
</organism>
<evidence type="ECO:0000313" key="2">
    <source>
        <dbReference type="EMBL" id="MCW1924022.1"/>
    </source>
</evidence>